<reference evidence="3" key="1">
    <citation type="submission" date="2015-05" db="EMBL/GenBank/DDBJ databases">
        <authorList>
            <person name="Urmite Genomes"/>
        </authorList>
    </citation>
    <scope>NUCLEOTIDE SEQUENCE [LARGE SCALE GENOMIC DNA]</scope>
    <source>
        <strain evidence="3">LF1</strain>
    </source>
</reference>
<keyword evidence="1" id="KW-1133">Transmembrane helix</keyword>
<dbReference type="InterPro" id="IPR009574">
    <property type="entry name" value="DUF1189"/>
</dbReference>
<protein>
    <submittedName>
        <fullName evidence="2">Motility protein</fullName>
    </submittedName>
</protein>
<sequence length="257" mass="28694">MNIFKQFFKSIYSPKDMALFRFQGIGKTILYVFFLTLVSILPSIIYLTTSISTGINTAKEVMKNEIPSFSIENGVLNSESKVPVTVKKDQFTIFLDSTGAVSEKEVQKEGNAFALLKNEFVFAAGGNIQTYPYSMLKGNQLTNKEILQYIDNIDSMKVIILPVLSILIFLFSSAASFIKVTLLAVVGLLLRNLLGRKLHYGHLWRLSAYSITLPTVFFTIMAALKTAVPNSFLINWSVTIIVLCLCINEIPKPKKAL</sequence>
<feature type="transmembrane region" description="Helical" evidence="1">
    <location>
        <begin position="159"/>
        <end position="190"/>
    </location>
</feature>
<evidence type="ECO:0000313" key="3">
    <source>
        <dbReference type="Proteomes" id="UP000199087"/>
    </source>
</evidence>
<feature type="transmembrane region" description="Helical" evidence="1">
    <location>
        <begin position="202"/>
        <end position="224"/>
    </location>
</feature>
<keyword evidence="1" id="KW-0472">Membrane</keyword>
<dbReference type="AlphaFoldDB" id="A0A0U1P225"/>
<gene>
    <name evidence="2" type="ORF">BN000_04153</name>
</gene>
<organism evidence="2 3">
    <name type="scientific">Neobacillus massiliamazoniensis</name>
    <dbReference type="NCBI Taxonomy" id="1499688"/>
    <lineage>
        <taxon>Bacteria</taxon>
        <taxon>Bacillati</taxon>
        <taxon>Bacillota</taxon>
        <taxon>Bacilli</taxon>
        <taxon>Bacillales</taxon>
        <taxon>Bacillaceae</taxon>
        <taxon>Neobacillus</taxon>
    </lineage>
</organism>
<dbReference type="RefSeq" id="WP_090637534.1">
    <property type="nucleotide sequence ID" value="NZ_CVRB01000004.1"/>
</dbReference>
<dbReference type="Proteomes" id="UP000199087">
    <property type="component" value="Unassembled WGS sequence"/>
</dbReference>
<proteinExistence type="predicted"/>
<dbReference type="Pfam" id="PF06691">
    <property type="entry name" value="DUF1189"/>
    <property type="match status" value="1"/>
</dbReference>
<feature type="transmembrane region" description="Helical" evidence="1">
    <location>
        <begin position="230"/>
        <end position="248"/>
    </location>
</feature>
<name>A0A0U1P225_9BACI</name>
<dbReference type="OrthoDB" id="1903376at2"/>
<evidence type="ECO:0000256" key="1">
    <source>
        <dbReference type="SAM" id="Phobius"/>
    </source>
</evidence>
<dbReference type="EMBL" id="CVRB01000004">
    <property type="protein sequence ID" value="CRK84152.1"/>
    <property type="molecule type" value="Genomic_DNA"/>
</dbReference>
<evidence type="ECO:0000313" key="2">
    <source>
        <dbReference type="EMBL" id="CRK84152.1"/>
    </source>
</evidence>
<feature type="transmembrane region" description="Helical" evidence="1">
    <location>
        <begin position="29"/>
        <end position="47"/>
    </location>
</feature>
<keyword evidence="1" id="KW-0812">Transmembrane</keyword>
<accession>A0A0U1P225</accession>
<dbReference type="STRING" id="1499688.BN000_04153"/>
<keyword evidence="3" id="KW-1185">Reference proteome</keyword>